<feature type="compositionally biased region" description="Polar residues" evidence="1">
    <location>
        <begin position="390"/>
        <end position="408"/>
    </location>
</feature>
<dbReference type="EMBL" id="CP144745">
    <property type="protein sequence ID" value="WVZ53678.1"/>
    <property type="molecule type" value="Genomic_DNA"/>
</dbReference>
<name>A0AAQ3SEY5_PASNO</name>
<feature type="region of interest" description="Disordered" evidence="1">
    <location>
        <begin position="1"/>
        <end position="54"/>
    </location>
</feature>
<reference evidence="2 3" key="1">
    <citation type="submission" date="2024-02" db="EMBL/GenBank/DDBJ databases">
        <title>High-quality chromosome-scale genome assembly of Pensacola bahiagrass (Paspalum notatum Flugge var. saurae).</title>
        <authorList>
            <person name="Vega J.M."/>
            <person name="Podio M."/>
            <person name="Orjuela J."/>
            <person name="Siena L.A."/>
            <person name="Pessino S.C."/>
            <person name="Combes M.C."/>
            <person name="Mariac C."/>
            <person name="Albertini E."/>
            <person name="Pupilli F."/>
            <person name="Ortiz J.P.A."/>
            <person name="Leblanc O."/>
        </authorList>
    </citation>
    <scope>NUCLEOTIDE SEQUENCE [LARGE SCALE GENOMIC DNA]</scope>
    <source>
        <strain evidence="2">R1</strain>
        <tissue evidence="2">Leaf</tissue>
    </source>
</reference>
<dbReference type="PANTHER" id="PTHR33157">
    <property type="entry name" value="AUTONOMOUS TRANSPOSABLE ELEMENT EN-1 MOSAIC PROTEIN-RELATED"/>
    <property type="match status" value="1"/>
</dbReference>
<evidence type="ECO:0000313" key="3">
    <source>
        <dbReference type="Proteomes" id="UP001341281"/>
    </source>
</evidence>
<gene>
    <name evidence="2" type="ORF">U9M48_004583</name>
</gene>
<organism evidence="2 3">
    <name type="scientific">Paspalum notatum var. saurae</name>
    <dbReference type="NCBI Taxonomy" id="547442"/>
    <lineage>
        <taxon>Eukaryota</taxon>
        <taxon>Viridiplantae</taxon>
        <taxon>Streptophyta</taxon>
        <taxon>Embryophyta</taxon>
        <taxon>Tracheophyta</taxon>
        <taxon>Spermatophyta</taxon>
        <taxon>Magnoliopsida</taxon>
        <taxon>Liliopsida</taxon>
        <taxon>Poales</taxon>
        <taxon>Poaceae</taxon>
        <taxon>PACMAD clade</taxon>
        <taxon>Panicoideae</taxon>
        <taxon>Andropogonodae</taxon>
        <taxon>Paspaleae</taxon>
        <taxon>Paspalinae</taxon>
        <taxon>Paspalum</taxon>
    </lineage>
</organism>
<keyword evidence="3" id="KW-1185">Reference proteome</keyword>
<accession>A0AAQ3SEY5</accession>
<proteinExistence type="predicted"/>
<dbReference type="PANTHER" id="PTHR33157:SF14">
    <property type="entry name" value="AUTONOMOUS TRANSPOSABLE ELEMENT EN-1 MOSAIC PROTEIN"/>
    <property type="match status" value="1"/>
</dbReference>
<dbReference type="Proteomes" id="UP001341281">
    <property type="component" value="Chromosome 01"/>
</dbReference>
<dbReference type="GO" id="GO:0032196">
    <property type="term" value="P:transposition"/>
    <property type="evidence" value="ECO:0007669"/>
    <property type="project" value="InterPro"/>
</dbReference>
<dbReference type="AlphaFoldDB" id="A0AAQ3SEY5"/>
<sequence length="511" mass="57207">MAAQEEAEERAPQEQVEEEAPQEEVKEEAPQEDPMGEGDIAGGSSSVRRFRFRSSNSVPKRSAERMHIKPREEWQWDDVTWDDVGRRSKVNSMLGALCRYYYPGMGEVDGERQAAEQWSHWRLKEYARSDEGSSEGGSNQAQRRTCESVVWDEFWLRYRLENEDDMEVLRSVRRHFCRAAEKVIDDAFYNARISAVCQYYKRIKGENMSKEKGASQIYLTEQQYLQVSVDWIVKDVEAWRWLAKKWSTPEWIASSKLHRENRGKEGPRHRFGADGHYSLARRMEHESGVLPSFMDVFVCGHRGPDPTNPEVLCTEAAREKMMAYGEEMTQRHGPYFDWRQAEVDAEALHASSGGRRHGRYAFGTGVVDYDQSISRARRSGVDRVGATTPRLATTSGVDDGTTGFSATSRVDDGTPGLPDTSGVDGTAGLSASFGVDSTAGLSATSQLDGTAGLPATSRMDDTPGLPATFGVDASRCTTLQPMDAITSSAIWITDKRMDCSRIALVAKRFLV</sequence>
<dbReference type="InterPro" id="IPR039266">
    <property type="entry name" value="EN-1/SPM"/>
</dbReference>
<evidence type="ECO:0000256" key="1">
    <source>
        <dbReference type="SAM" id="MobiDB-lite"/>
    </source>
</evidence>
<feature type="region of interest" description="Disordered" evidence="1">
    <location>
        <begin position="377"/>
        <end position="425"/>
    </location>
</feature>
<protein>
    <submittedName>
        <fullName evidence="2">Uncharacterized protein</fullName>
    </submittedName>
</protein>
<evidence type="ECO:0000313" key="2">
    <source>
        <dbReference type="EMBL" id="WVZ53678.1"/>
    </source>
</evidence>
<dbReference type="InterPro" id="IPR004252">
    <property type="entry name" value="Probable_transposase_24"/>
</dbReference>
<dbReference type="Pfam" id="PF03004">
    <property type="entry name" value="Transposase_24"/>
    <property type="match status" value="1"/>
</dbReference>